<evidence type="ECO:0000256" key="3">
    <source>
        <dbReference type="ARBA" id="ARBA00022574"/>
    </source>
</evidence>
<evidence type="ECO:0000256" key="5">
    <source>
        <dbReference type="ARBA" id="ARBA00022917"/>
    </source>
</evidence>
<dbReference type="PANTHER" id="PTHR19877">
    <property type="entry name" value="EUKARYOTIC TRANSLATION INITIATION FACTOR 3 SUBUNIT I"/>
    <property type="match status" value="1"/>
</dbReference>
<dbReference type="VEuPathDB" id="MicrosporidiaDB:NEDG_01648"/>
<comment type="caution">
    <text evidence="9">The sequence shown here is derived from an EMBL/GenBank/DDBJ whole genome shotgun (WGS) entry which is preliminary data.</text>
</comment>
<evidence type="ECO:0000256" key="2">
    <source>
        <dbReference type="ARBA" id="ARBA00022540"/>
    </source>
</evidence>
<dbReference type="GO" id="GO:0003743">
    <property type="term" value="F:translation initiation factor activity"/>
    <property type="evidence" value="ECO:0007669"/>
    <property type="project" value="UniProtKB-KW"/>
</dbReference>
<feature type="repeat" description="WD" evidence="8">
    <location>
        <begin position="70"/>
        <end position="111"/>
    </location>
</feature>
<dbReference type="Gene3D" id="2.130.10.10">
    <property type="entry name" value="YVTN repeat-like/Quinoprotein amine dehydrogenase"/>
    <property type="match status" value="1"/>
</dbReference>
<gene>
    <name evidence="9" type="ORF">NEDG_01648</name>
</gene>
<dbReference type="SUPFAM" id="SSF50978">
    <property type="entry name" value="WD40 repeat-like"/>
    <property type="match status" value="1"/>
</dbReference>
<evidence type="ECO:0000313" key="9">
    <source>
        <dbReference type="EMBL" id="OAG31235.1"/>
    </source>
</evidence>
<keyword evidence="3 8" id="KW-0853">WD repeat</keyword>
<dbReference type="InterPro" id="IPR015943">
    <property type="entry name" value="WD40/YVTN_repeat-like_dom_sf"/>
</dbReference>
<feature type="repeat" description="WD" evidence="8">
    <location>
        <begin position="28"/>
        <end position="69"/>
    </location>
</feature>
<dbReference type="PANTHER" id="PTHR19877:SF1">
    <property type="entry name" value="EUKARYOTIC TRANSLATION INITIATION FACTOR 3 SUBUNIT I"/>
    <property type="match status" value="1"/>
</dbReference>
<dbReference type="GO" id="GO:0071541">
    <property type="term" value="C:eukaryotic translation initiation factor 3 complex, eIF3m"/>
    <property type="evidence" value="ECO:0007669"/>
    <property type="project" value="TreeGrafter"/>
</dbReference>
<dbReference type="Proteomes" id="UP000185944">
    <property type="component" value="Unassembled WGS sequence"/>
</dbReference>
<evidence type="ECO:0000313" key="10">
    <source>
        <dbReference type="Proteomes" id="UP000185944"/>
    </source>
</evidence>
<dbReference type="PROSITE" id="PS50294">
    <property type="entry name" value="WD_REPEATS_REGION"/>
    <property type="match status" value="1"/>
</dbReference>
<dbReference type="GeneID" id="93647998"/>
<dbReference type="SMART" id="SM00320">
    <property type="entry name" value="WD40"/>
    <property type="match status" value="5"/>
</dbReference>
<keyword evidence="5" id="KW-0648">Protein biosynthesis</keyword>
<dbReference type="OrthoDB" id="24966at2759"/>
<evidence type="ECO:0000256" key="6">
    <source>
        <dbReference type="ARBA" id="ARBA00038394"/>
    </source>
</evidence>
<name>A0A177EGY7_9MICR</name>
<protein>
    <recommendedName>
        <fullName evidence="7">Serine-threonine kinase receptor-associated protein</fullName>
    </recommendedName>
</protein>
<dbReference type="InterPro" id="IPR036322">
    <property type="entry name" value="WD40_repeat_dom_sf"/>
</dbReference>
<keyword evidence="4" id="KW-0677">Repeat</keyword>
<feature type="repeat" description="WD" evidence="8">
    <location>
        <begin position="296"/>
        <end position="337"/>
    </location>
</feature>
<dbReference type="RefSeq" id="XP_067544956.1">
    <property type="nucleotide sequence ID" value="XM_067689066.1"/>
</dbReference>
<evidence type="ECO:0000256" key="7">
    <source>
        <dbReference type="ARBA" id="ARBA00040390"/>
    </source>
</evidence>
<comment type="similarity">
    <text evidence="6">Belongs to the WD repeat STRAP family.</text>
</comment>
<reference evidence="9 10" key="1">
    <citation type="submission" date="2016-02" db="EMBL/GenBank/DDBJ databases">
        <title>Discovery of a natural microsporidian pathogen with a broad tissue tropism in Caenorhabditis elegans.</title>
        <authorList>
            <person name="Luallen R.J."/>
            <person name="Reinke A.W."/>
            <person name="Tong L."/>
            <person name="Botts M.R."/>
            <person name="Felix M.-A."/>
            <person name="Troemel E.R."/>
        </authorList>
    </citation>
    <scope>NUCLEOTIDE SEQUENCE [LARGE SCALE GENOMIC DNA]</scope>
    <source>
        <strain evidence="9 10">JUm2807</strain>
    </source>
</reference>
<evidence type="ECO:0000256" key="1">
    <source>
        <dbReference type="ARBA" id="ARBA00022490"/>
    </source>
</evidence>
<dbReference type="InterPro" id="IPR027525">
    <property type="entry name" value="eIF3i"/>
</dbReference>
<dbReference type="Pfam" id="PF24805">
    <property type="entry name" value="EIF3I"/>
    <property type="match status" value="1"/>
</dbReference>
<dbReference type="EMBL" id="LTDL01000021">
    <property type="protein sequence ID" value="OAG31235.1"/>
    <property type="molecule type" value="Genomic_DNA"/>
</dbReference>
<dbReference type="InterPro" id="IPR001680">
    <property type="entry name" value="WD40_rpt"/>
</dbReference>
<proteinExistence type="inferred from homology"/>
<dbReference type="GO" id="GO:0002183">
    <property type="term" value="P:cytoplasmic translational initiation"/>
    <property type="evidence" value="ECO:0007669"/>
    <property type="project" value="TreeGrafter"/>
</dbReference>
<keyword evidence="1" id="KW-0963">Cytoplasm</keyword>
<keyword evidence="2 9" id="KW-0396">Initiation factor</keyword>
<keyword evidence="10" id="KW-1185">Reference proteome</keyword>
<organism evidence="9 10">
    <name type="scientific">Nematocida displodere</name>
    <dbReference type="NCBI Taxonomy" id="1805483"/>
    <lineage>
        <taxon>Eukaryota</taxon>
        <taxon>Fungi</taxon>
        <taxon>Fungi incertae sedis</taxon>
        <taxon>Microsporidia</taxon>
        <taxon>Nematocida</taxon>
    </lineage>
</organism>
<evidence type="ECO:0000256" key="8">
    <source>
        <dbReference type="PROSITE-ProRule" id="PRU00221"/>
    </source>
</evidence>
<dbReference type="PROSITE" id="PS50082">
    <property type="entry name" value="WD_REPEATS_2"/>
    <property type="match status" value="3"/>
</dbReference>
<accession>A0A177EGY7</accession>
<dbReference type="AlphaFoldDB" id="A0A177EGY7"/>
<dbReference type="GO" id="GO:0003723">
    <property type="term" value="F:RNA binding"/>
    <property type="evidence" value="ECO:0007669"/>
    <property type="project" value="TreeGrafter"/>
</dbReference>
<sequence length="347" mass="37820">MLGTESAQYTTTASLPMDLVEPASSWQLRHHQRALTDVKFNRDGDLLFTACKNISPAVWRVSTGTKIGTYQGHLGAVFSIDVDAESRRLVTGSGDGTGILWDVETGKIIFSFDNDVTTKSVAFTQDSARVVMCTDAIMGHPPKIWVYDTKSGELIKECETETIPTTINTTLDNKILYGDVEGCVSLIDERTFSLVAAKKIHQAKITSLAPSFCHTYFTTGSDDFKSKIFSTDAQEISVVREFLSDSPINSSRTSPDNRMVICGGGTNAREVTTTGGRGNFHIEVFDCVTSRLVGYYNIHFGTVNAIDIHPSGRALVSGGEDGVVNLIRLDDDSFLTAPFTPFEDVEG</sequence>
<evidence type="ECO:0000256" key="4">
    <source>
        <dbReference type="ARBA" id="ARBA00022737"/>
    </source>
</evidence>
<dbReference type="STRING" id="1805483.A0A177EGY7"/>